<feature type="domain" description="AMP-activated protein kinase glycogen-binding" evidence="2">
    <location>
        <begin position="166"/>
        <end position="238"/>
    </location>
</feature>
<dbReference type="PANTHER" id="PTHR10343:SF81">
    <property type="entry name" value="CRUCIFORM DNA-RECOGNIZING PROTEIN 1-RELATED"/>
    <property type="match status" value="1"/>
</dbReference>
<name>A0ABU3U8W1_9FLAO</name>
<dbReference type="Proteomes" id="UP001268651">
    <property type="component" value="Unassembled WGS sequence"/>
</dbReference>
<dbReference type="SUPFAM" id="SSF81296">
    <property type="entry name" value="E set domains"/>
    <property type="match status" value="2"/>
</dbReference>
<dbReference type="CDD" id="cd02859">
    <property type="entry name" value="E_set_AMPKbeta_like_N"/>
    <property type="match status" value="2"/>
</dbReference>
<gene>
    <name evidence="3" type="ORF">RXV94_11835</name>
</gene>
<comment type="similarity">
    <text evidence="1">Belongs to the CRP1/MDG1 family.</text>
</comment>
<evidence type="ECO:0000259" key="2">
    <source>
        <dbReference type="Pfam" id="PF16561"/>
    </source>
</evidence>
<dbReference type="EMBL" id="JAWHTF010000007">
    <property type="protein sequence ID" value="MDU8886854.1"/>
    <property type="molecule type" value="Genomic_DNA"/>
</dbReference>
<dbReference type="Gene3D" id="2.60.40.10">
    <property type="entry name" value="Immunoglobulins"/>
    <property type="match status" value="3"/>
</dbReference>
<organism evidence="3 4">
    <name type="scientific">Gilvirhabdus luticola</name>
    <dbReference type="NCBI Taxonomy" id="3079858"/>
    <lineage>
        <taxon>Bacteria</taxon>
        <taxon>Pseudomonadati</taxon>
        <taxon>Bacteroidota</taxon>
        <taxon>Flavobacteriia</taxon>
        <taxon>Flavobacteriales</taxon>
        <taxon>Flavobacteriaceae</taxon>
        <taxon>Gilvirhabdus</taxon>
    </lineage>
</organism>
<dbReference type="InterPro" id="IPR050827">
    <property type="entry name" value="CRP1_MDG1_kinase"/>
</dbReference>
<accession>A0ABU3U8W1</accession>
<dbReference type="InterPro" id="IPR014756">
    <property type="entry name" value="Ig_E-set"/>
</dbReference>
<evidence type="ECO:0000256" key="1">
    <source>
        <dbReference type="ARBA" id="ARBA00038216"/>
    </source>
</evidence>
<dbReference type="Pfam" id="PF16561">
    <property type="entry name" value="AMPK1_CBM"/>
    <property type="match status" value="2"/>
</dbReference>
<sequence length="322" mass="37670">MKKIITYTTCLIIVLLTFTLNAQKKEVKGYTIQGDSVVFTFDIRDYKFFTDEYSSERLEFDDLNLKSVAVSGEFNLWSRDKWKMKQVDQFTYQLTKKISDFSDAFSWEFKFVINEKFWAEPTKNASNIAPAKDVKGENLYVYNLKMFSAYPDENGNACFKLRGFENAKKVILSGTFNRWSENQFMMHKTENGWEVTLHLRPGEYEYRFIIDGHWIEDPDNPSKRENEFDEYNSLISIEVPVTFHLNGYLNANKVILAGSFNDWSESDYIMTKVDNGWTFTTDLSGGKHHYKYIIDGNWIVDPDNKIQEYDGEGNINSVLMVK</sequence>
<dbReference type="PANTHER" id="PTHR10343">
    <property type="entry name" value="5'-AMP-ACTIVATED PROTEIN KINASE , BETA SUBUNIT"/>
    <property type="match status" value="1"/>
</dbReference>
<reference evidence="3 4" key="1">
    <citation type="submission" date="2023-10" db="EMBL/GenBank/DDBJ databases">
        <title>Marimonas sp. nov. isolated from tidal mud flat.</title>
        <authorList>
            <person name="Jaincy N.J."/>
            <person name="Srinivasan S."/>
            <person name="Lee S.-S."/>
        </authorList>
    </citation>
    <scope>NUCLEOTIDE SEQUENCE [LARGE SCALE GENOMIC DNA]</scope>
    <source>
        <strain evidence="3 4">MJ-SS3</strain>
    </source>
</reference>
<dbReference type="RefSeq" id="WP_316662952.1">
    <property type="nucleotide sequence ID" value="NZ_JAWHTF010000007.1"/>
</dbReference>
<protein>
    <submittedName>
        <fullName evidence="3">Glycogen-binding domain-containing protein</fullName>
    </submittedName>
</protein>
<dbReference type="InterPro" id="IPR032640">
    <property type="entry name" value="AMPK1_CBM"/>
</dbReference>
<evidence type="ECO:0000313" key="4">
    <source>
        <dbReference type="Proteomes" id="UP001268651"/>
    </source>
</evidence>
<dbReference type="InterPro" id="IPR013783">
    <property type="entry name" value="Ig-like_fold"/>
</dbReference>
<proteinExistence type="inferred from homology"/>
<comment type="caution">
    <text evidence="3">The sequence shown here is derived from an EMBL/GenBank/DDBJ whole genome shotgun (WGS) entry which is preliminary data.</text>
</comment>
<feature type="domain" description="AMP-activated protein kinase glycogen-binding" evidence="2">
    <location>
        <begin position="239"/>
        <end position="322"/>
    </location>
</feature>
<keyword evidence="4" id="KW-1185">Reference proteome</keyword>
<evidence type="ECO:0000313" key="3">
    <source>
        <dbReference type="EMBL" id="MDU8886854.1"/>
    </source>
</evidence>